<evidence type="ECO:0000313" key="8">
    <source>
        <dbReference type="EMBL" id="TPE50517.1"/>
    </source>
</evidence>
<dbReference type="OrthoDB" id="9789078at2"/>
<gene>
    <name evidence="8" type="ORF">FJM51_12060</name>
</gene>
<evidence type="ECO:0000256" key="4">
    <source>
        <dbReference type="SAM" id="MobiDB-lite"/>
    </source>
</evidence>
<keyword evidence="9" id="KW-1185">Reference proteome</keyword>
<sequence>MIRRPLRPLARVLSARAEGSDPDLIEAEERAARLAQRHREERRKAETRLMLLGAVFILGFTAVGARMTLLSAAVPVEPRGSAGSEPIHAQRADIVDRDGAVLATNIVTASLYAQPRDLIDPANAARQLAGIFPDLDAGDLTRKFTDGRKFLWIKRTISPEQRQRVHDIGEPGLLFGPREVRLYPNGAVAAHILGGAGFGREGVGAAEIVGTAGVERQMDSRLRDPAEVDTPLRLSIDLDAQVALEEVLAKGMADMNARGAVGILMEADTGQIRALASLPDFDPNLRPAPPVSGDPADSPLFNRAAQGRYELGSAFKPLTAALAIERGEVTPHTMIDTKGPMKWGRYTIHDFHDYGDRLSVEDILVHSSNIGAARLAIGSGAAAQKAFLGRVGMLAPVPVELSEAARTTPMLPRNWSDLSTMTIGFGHGIAVTPLHLATAYAALANGGLLVHPSILASDWRPGEADRVISARTSAETREMLRQVVARGTANIADIPGYDVAGKTGTADKPLPQGGYARDKTISTFASFFPADHPEYVLVVSLDEPVTIINKTAFRTAGLTAVPVAAKAIERLAPVLGLRPEYPPADPGRTADGGKSPERAASLYTLAGND</sequence>
<evidence type="ECO:0000256" key="3">
    <source>
        <dbReference type="ARBA" id="ARBA00023136"/>
    </source>
</evidence>
<proteinExistence type="predicted"/>
<dbReference type="Pfam" id="PF00905">
    <property type="entry name" value="Transpeptidase"/>
    <property type="match status" value="1"/>
</dbReference>
<evidence type="ECO:0000256" key="2">
    <source>
        <dbReference type="ARBA" id="ARBA00022645"/>
    </source>
</evidence>
<dbReference type="InterPro" id="IPR005311">
    <property type="entry name" value="PBP_dimer"/>
</dbReference>
<keyword evidence="2" id="KW-0645">Protease</keyword>
<dbReference type="GO" id="GO:0004180">
    <property type="term" value="F:carboxypeptidase activity"/>
    <property type="evidence" value="ECO:0007669"/>
    <property type="project" value="UniProtKB-KW"/>
</dbReference>
<dbReference type="Pfam" id="PF03717">
    <property type="entry name" value="PBP_dimer"/>
    <property type="match status" value="1"/>
</dbReference>
<feature type="domain" description="Penicillin-binding protein dimerisation" evidence="7">
    <location>
        <begin position="87"/>
        <end position="223"/>
    </location>
</feature>
<dbReference type="GO" id="GO:0008658">
    <property type="term" value="F:penicillin binding"/>
    <property type="evidence" value="ECO:0007669"/>
    <property type="project" value="InterPro"/>
</dbReference>
<feature type="transmembrane region" description="Helical" evidence="5">
    <location>
        <begin position="49"/>
        <end position="69"/>
    </location>
</feature>
<name>A0A501WT89_9RHOB</name>
<dbReference type="RefSeq" id="WP_140454394.1">
    <property type="nucleotide sequence ID" value="NZ_VFRP01000010.1"/>
</dbReference>
<dbReference type="AlphaFoldDB" id="A0A501WT89"/>
<dbReference type="SUPFAM" id="SSF56519">
    <property type="entry name" value="Penicillin binding protein dimerisation domain"/>
    <property type="match status" value="1"/>
</dbReference>
<dbReference type="InterPro" id="IPR001460">
    <property type="entry name" value="PCN-bd_Tpept"/>
</dbReference>
<evidence type="ECO:0000256" key="5">
    <source>
        <dbReference type="SAM" id="Phobius"/>
    </source>
</evidence>
<dbReference type="Gene3D" id="3.30.450.330">
    <property type="match status" value="1"/>
</dbReference>
<dbReference type="InterPro" id="IPR050515">
    <property type="entry name" value="Beta-lactam/transpept"/>
</dbReference>
<keyword evidence="2" id="KW-0378">Hydrolase</keyword>
<dbReference type="PANTHER" id="PTHR30627">
    <property type="entry name" value="PEPTIDOGLYCAN D,D-TRANSPEPTIDASE"/>
    <property type="match status" value="1"/>
</dbReference>
<dbReference type="InterPro" id="IPR036138">
    <property type="entry name" value="PBP_dimer_sf"/>
</dbReference>
<dbReference type="SUPFAM" id="SSF56601">
    <property type="entry name" value="beta-lactamase/transpeptidase-like"/>
    <property type="match status" value="1"/>
</dbReference>
<feature type="domain" description="Penicillin-binding protein transpeptidase" evidence="6">
    <location>
        <begin position="263"/>
        <end position="545"/>
    </location>
</feature>
<evidence type="ECO:0000259" key="6">
    <source>
        <dbReference type="Pfam" id="PF00905"/>
    </source>
</evidence>
<evidence type="ECO:0000313" key="9">
    <source>
        <dbReference type="Proteomes" id="UP000319255"/>
    </source>
</evidence>
<dbReference type="GO" id="GO:0071555">
    <property type="term" value="P:cell wall organization"/>
    <property type="evidence" value="ECO:0007669"/>
    <property type="project" value="TreeGrafter"/>
</dbReference>
<dbReference type="GO" id="GO:0005886">
    <property type="term" value="C:plasma membrane"/>
    <property type="evidence" value="ECO:0007669"/>
    <property type="project" value="TreeGrafter"/>
</dbReference>
<accession>A0A501WT89</accession>
<comment type="caution">
    <text evidence="8">The sequence shown here is derived from an EMBL/GenBank/DDBJ whole genome shotgun (WGS) entry which is preliminary data.</text>
</comment>
<dbReference type="Gene3D" id="3.90.1310.10">
    <property type="entry name" value="Penicillin-binding protein 2a (Domain 2)"/>
    <property type="match status" value="1"/>
</dbReference>
<keyword evidence="5" id="KW-1133">Transmembrane helix</keyword>
<protein>
    <submittedName>
        <fullName evidence="8">Penicillin-binding protein 2</fullName>
    </submittedName>
</protein>
<organism evidence="8 9">
    <name type="scientific">Amaricoccus solimangrovi</name>
    <dbReference type="NCBI Taxonomy" id="2589815"/>
    <lineage>
        <taxon>Bacteria</taxon>
        <taxon>Pseudomonadati</taxon>
        <taxon>Pseudomonadota</taxon>
        <taxon>Alphaproteobacteria</taxon>
        <taxon>Rhodobacterales</taxon>
        <taxon>Paracoccaceae</taxon>
        <taxon>Amaricoccus</taxon>
    </lineage>
</organism>
<evidence type="ECO:0000259" key="7">
    <source>
        <dbReference type="Pfam" id="PF03717"/>
    </source>
</evidence>
<reference evidence="8 9" key="1">
    <citation type="submission" date="2019-06" db="EMBL/GenBank/DDBJ databases">
        <title>A novel bacterium of genus Amaricoccus, isolated from marine sediment.</title>
        <authorList>
            <person name="Huang H."/>
            <person name="Mo K."/>
            <person name="Hu Y."/>
        </authorList>
    </citation>
    <scope>NUCLEOTIDE SEQUENCE [LARGE SCALE GENOMIC DNA]</scope>
    <source>
        <strain evidence="8 9">HB172011</strain>
    </source>
</reference>
<keyword evidence="3 5" id="KW-0472">Membrane</keyword>
<dbReference type="InterPro" id="IPR012338">
    <property type="entry name" value="Beta-lactam/transpept-like"/>
</dbReference>
<keyword evidence="2" id="KW-0121">Carboxypeptidase</keyword>
<dbReference type="Proteomes" id="UP000319255">
    <property type="component" value="Unassembled WGS sequence"/>
</dbReference>
<keyword evidence="5" id="KW-0812">Transmembrane</keyword>
<dbReference type="PANTHER" id="PTHR30627:SF1">
    <property type="entry name" value="PEPTIDOGLYCAN D,D-TRANSPEPTIDASE FTSI"/>
    <property type="match status" value="1"/>
</dbReference>
<dbReference type="EMBL" id="VFRP01000010">
    <property type="protein sequence ID" value="TPE50517.1"/>
    <property type="molecule type" value="Genomic_DNA"/>
</dbReference>
<dbReference type="Gene3D" id="3.40.710.10">
    <property type="entry name" value="DD-peptidase/beta-lactamase superfamily"/>
    <property type="match status" value="1"/>
</dbReference>
<comment type="subcellular location">
    <subcellularLocation>
        <location evidence="1">Membrane</location>
    </subcellularLocation>
</comment>
<feature type="region of interest" description="Disordered" evidence="4">
    <location>
        <begin position="577"/>
        <end position="609"/>
    </location>
</feature>
<evidence type="ECO:0000256" key="1">
    <source>
        <dbReference type="ARBA" id="ARBA00004370"/>
    </source>
</evidence>